<evidence type="ECO:0000313" key="3">
    <source>
        <dbReference type="Proteomes" id="UP000602057"/>
    </source>
</evidence>
<keyword evidence="3" id="KW-1185">Reference proteome</keyword>
<organism evidence="2 3">
    <name type="scientific">Aestuariibaculum suncheonense</name>
    <dbReference type="NCBI Taxonomy" id="1028745"/>
    <lineage>
        <taxon>Bacteria</taxon>
        <taxon>Pseudomonadati</taxon>
        <taxon>Bacteroidota</taxon>
        <taxon>Flavobacteriia</taxon>
        <taxon>Flavobacteriales</taxon>
        <taxon>Flavobacteriaceae</taxon>
    </lineage>
</organism>
<dbReference type="EMBL" id="JACVXC010000004">
    <property type="protein sequence ID" value="MBD0836023.1"/>
    <property type="molecule type" value="Genomic_DNA"/>
</dbReference>
<evidence type="ECO:0000256" key="1">
    <source>
        <dbReference type="SAM" id="SignalP"/>
    </source>
</evidence>
<feature type="signal peptide" evidence="1">
    <location>
        <begin position="1"/>
        <end position="24"/>
    </location>
</feature>
<dbReference type="RefSeq" id="WP_188216520.1">
    <property type="nucleotide sequence ID" value="NZ_BAABGH010000007.1"/>
</dbReference>
<dbReference type="AlphaFoldDB" id="A0A8J6UB61"/>
<dbReference type="PROSITE" id="PS51257">
    <property type="entry name" value="PROKAR_LIPOPROTEIN"/>
    <property type="match status" value="1"/>
</dbReference>
<feature type="chain" id="PRO_5035204950" description="PKD family protein" evidence="1">
    <location>
        <begin position="25"/>
        <end position="500"/>
    </location>
</feature>
<dbReference type="InterPro" id="IPR032183">
    <property type="entry name" value="PKD-like"/>
</dbReference>
<gene>
    <name evidence="2" type="ORF">ICJ84_11285</name>
</gene>
<name>A0A8J6UB61_9FLAO</name>
<reference evidence="2" key="1">
    <citation type="journal article" date="2013" name="Int. J. Syst. Evol. Microbiol.">
        <title>Aestuariibaculum suncheonense gen. nov., sp. nov., a marine bacterium of the family Flavobacteriaceae isolated from a tidal flat and emended descriptions of the genera Gaetbulibacter and Tamlana.</title>
        <authorList>
            <person name="Jeong S.H."/>
            <person name="Park M.S."/>
            <person name="Jin H.M."/>
            <person name="Lee K."/>
            <person name="Park W."/>
            <person name="Jeon C.O."/>
        </authorList>
    </citation>
    <scope>NUCLEOTIDE SEQUENCE</scope>
    <source>
        <strain evidence="2">SC17</strain>
    </source>
</reference>
<evidence type="ECO:0000313" key="2">
    <source>
        <dbReference type="EMBL" id="MBD0836023.1"/>
    </source>
</evidence>
<sequence>MSKYINLKSTIVLVFVFVFSACMDDEGNYDYIDVNSVTIEGLPSNYEALQLGYFNIVPELSFSEDENEQGQYSYKWEAVKSKNVLNGDQVYELSNERDLLERVTLAPGEYDLYYTVKDLKTGLEVFKSFKLNVVTGFSEGWLLLSDTSTGPRLDMVSKVAGEFNPIYNVLDGSGLELSGTPKFVYTYPYLPNFYGIYVSTSGNGTVKLDPDTFEWKSTYNIAHEFVISQPENLEADAVMGSTGNWGYANVNGDLYHFYRPQRKYFGVKVNHINNDYFKASPIMCMELAYGYGMFYDDTNKRFVRNEQSSGKTTVMPNPASANMKFDYTTGKDLVFMVNNNFGNTWYGSVFAILNDPSDNKYYMAHFVSWSGQQKYYEEIVAPDFDQATSYAVSPNYGYLFYAVGGKVYQYDLYSKQTKPMVDLGSEQISLLKFEPFFNWFSADNTALSKKLVVCSYDPAGEEGSNGAMRLYYVPEINGQIELEQTYTGFGKIKSIAYRER</sequence>
<proteinExistence type="predicted"/>
<keyword evidence="1" id="KW-0732">Signal</keyword>
<protein>
    <recommendedName>
        <fullName evidence="4">PKD family protein</fullName>
    </recommendedName>
</protein>
<accession>A0A8J6UB61</accession>
<dbReference type="Pfam" id="PF16407">
    <property type="entry name" value="PKD_2"/>
    <property type="match status" value="1"/>
</dbReference>
<dbReference type="Proteomes" id="UP000602057">
    <property type="component" value="Unassembled WGS sequence"/>
</dbReference>
<evidence type="ECO:0008006" key="4">
    <source>
        <dbReference type="Google" id="ProtNLM"/>
    </source>
</evidence>
<reference evidence="2" key="2">
    <citation type="submission" date="2020-09" db="EMBL/GenBank/DDBJ databases">
        <authorList>
            <person name="Wu Z."/>
        </authorList>
    </citation>
    <scope>NUCLEOTIDE SEQUENCE</scope>
    <source>
        <strain evidence="2">SC17</strain>
    </source>
</reference>
<dbReference type="SUPFAM" id="SSF82171">
    <property type="entry name" value="DPP6 N-terminal domain-like"/>
    <property type="match status" value="1"/>
</dbReference>
<comment type="caution">
    <text evidence="2">The sequence shown here is derived from an EMBL/GenBank/DDBJ whole genome shotgun (WGS) entry which is preliminary data.</text>
</comment>